<dbReference type="STRING" id="1969733.B5V00_14775"/>
<evidence type="ECO:0008006" key="4">
    <source>
        <dbReference type="Google" id="ProtNLM"/>
    </source>
</evidence>
<dbReference type="InterPro" id="IPR027304">
    <property type="entry name" value="Trigger_fact/SurA_dom_sf"/>
</dbReference>
<dbReference type="OrthoDB" id="5401840at2"/>
<proteinExistence type="predicted"/>
<protein>
    <recommendedName>
        <fullName evidence="4">SurA N-terminal domain-containing protein</fullName>
    </recommendedName>
</protein>
<dbReference type="EMBL" id="NAAD01000025">
    <property type="protein sequence ID" value="ORJ55862.1"/>
    <property type="molecule type" value="Genomic_DNA"/>
</dbReference>
<gene>
    <name evidence="2" type="ORF">B5V00_14775</name>
</gene>
<reference evidence="2 3" key="1">
    <citation type="submission" date="2017-03" db="EMBL/GenBank/DDBJ databases">
        <title>Genome sequence of Geothermobacter sp. EPR-M, Deep-Sea Iron Reducer.</title>
        <authorList>
            <person name="Tully B."/>
            <person name="Savalia P."/>
            <person name="Abuyen K."/>
            <person name="Baughan C."/>
            <person name="Romero E."/>
            <person name="Ronkowski C."/>
            <person name="Torres B."/>
            <person name="Tremblay J."/>
            <person name="Trujillo A."/>
            <person name="Tyler M."/>
            <person name="Perez-Rodriguez I."/>
            <person name="Amend J."/>
        </authorList>
    </citation>
    <scope>NUCLEOTIDE SEQUENCE [LARGE SCALE GENOMIC DNA]</scope>
    <source>
        <strain evidence="2 3">EPR-M</strain>
    </source>
</reference>
<evidence type="ECO:0000313" key="3">
    <source>
        <dbReference type="Proteomes" id="UP000193136"/>
    </source>
</evidence>
<organism evidence="2 3">
    <name type="scientific">Geothermobacter hydrogeniphilus</name>
    <dbReference type="NCBI Taxonomy" id="1969733"/>
    <lineage>
        <taxon>Bacteria</taxon>
        <taxon>Pseudomonadati</taxon>
        <taxon>Thermodesulfobacteriota</taxon>
        <taxon>Desulfuromonadia</taxon>
        <taxon>Desulfuromonadales</taxon>
        <taxon>Geothermobacteraceae</taxon>
        <taxon>Geothermobacter</taxon>
    </lineage>
</organism>
<name>A0A1X0XSH3_9BACT</name>
<keyword evidence="1" id="KW-1133">Transmembrane helix</keyword>
<evidence type="ECO:0000256" key="1">
    <source>
        <dbReference type="SAM" id="Phobius"/>
    </source>
</evidence>
<dbReference type="SUPFAM" id="SSF109998">
    <property type="entry name" value="Triger factor/SurA peptide-binding domain-like"/>
    <property type="match status" value="1"/>
</dbReference>
<dbReference type="AlphaFoldDB" id="A0A1X0XSH3"/>
<sequence>MRYIYYIIGIIVAAGLAVVATGHLLKPETKDDAALTVNGRTISIEEIDSRQQYASYPYRSLNDFIDDLITRELLIQEARRRGIDREESFRRAIQDQYEQSLIKLLLDRMANQLSPKVSDRDIAAYRACSTRRYRLEQGLYDNPQDRNPVRPPRTIEDDFNALPLAWQLQLLPLKNGQETAPFPVGNQYCVLRVEQIKDSGTAVELSDDEIRRLLTDGRRQLALDAWMNDLRRTARIEKSPLLKQREGQQ</sequence>
<keyword evidence="3" id="KW-1185">Reference proteome</keyword>
<dbReference type="PANTHER" id="PTHR47245:SF2">
    <property type="entry name" value="PEPTIDYL-PROLYL CIS-TRANS ISOMERASE HP_0175-RELATED"/>
    <property type="match status" value="1"/>
</dbReference>
<keyword evidence="1" id="KW-0812">Transmembrane</keyword>
<accession>A0A1X0XSH3</accession>
<dbReference type="Proteomes" id="UP000193136">
    <property type="component" value="Unassembled WGS sequence"/>
</dbReference>
<evidence type="ECO:0000313" key="2">
    <source>
        <dbReference type="EMBL" id="ORJ55862.1"/>
    </source>
</evidence>
<feature type="transmembrane region" description="Helical" evidence="1">
    <location>
        <begin position="6"/>
        <end position="25"/>
    </location>
</feature>
<dbReference type="PANTHER" id="PTHR47245">
    <property type="entry name" value="PEPTIDYLPROLYL ISOMERASE"/>
    <property type="match status" value="1"/>
</dbReference>
<dbReference type="InterPro" id="IPR050245">
    <property type="entry name" value="PrsA_foldase"/>
</dbReference>
<keyword evidence="1" id="KW-0472">Membrane</keyword>
<dbReference type="RefSeq" id="WP_085011594.1">
    <property type="nucleotide sequence ID" value="NZ_NAAD01000025.1"/>
</dbReference>
<comment type="caution">
    <text evidence="2">The sequence shown here is derived from an EMBL/GenBank/DDBJ whole genome shotgun (WGS) entry which is preliminary data.</text>
</comment>